<proteinExistence type="predicted"/>
<dbReference type="InterPro" id="IPR011006">
    <property type="entry name" value="CheY-like_superfamily"/>
</dbReference>
<dbReference type="InterPro" id="IPR052048">
    <property type="entry name" value="ST_Response_Regulator"/>
</dbReference>
<dbReference type="CDD" id="cd17536">
    <property type="entry name" value="REC_YesN-like"/>
    <property type="match status" value="1"/>
</dbReference>
<comment type="caution">
    <text evidence="3">The sequence shown here is derived from an EMBL/GenBank/DDBJ whole genome shotgun (WGS) entry which is preliminary data.</text>
</comment>
<dbReference type="InterPro" id="IPR001789">
    <property type="entry name" value="Sig_transdc_resp-reg_receiver"/>
</dbReference>
<accession>A0AAX2AHS1</accession>
<dbReference type="Proteomes" id="UP000290092">
    <property type="component" value="Unassembled WGS sequence"/>
</dbReference>
<protein>
    <recommendedName>
        <fullName evidence="2">Response regulatory domain-containing protein</fullName>
    </recommendedName>
</protein>
<feature type="domain" description="Response regulatory" evidence="2">
    <location>
        <begin position="17"/>
        <end position="133"/>
    </location>
</feature>
<name>A0AAX2AHS1_9BACT</name>
<organism evidence="3 4">
    <name type="scientific">Malaciobacter mytili LMG 24559</name>
    <dbReference type="NCBI Taxonomy" id="1032238"/>
    <lineage>
        <taxon>Bacteria</taxon>
        <taxon>Pseudomonadati</taxon>
        <taxon>Campylobacterota</taxon>
        <taxon>Epsilonproteobacteria</taxon>
        <taxon>Campylobacterales</taxon>
        <taxon>Arcobacteraceae</taxon>
        <taxon>Malaciobacter</taxon>
    </lineage>
</organism>
<evidence type="ECO:0000313" key="4">
    <source>
        <dbReference type="Proteomes" id="UP000290092"/>
    </source>
</evidence>
<dbReference type="RefSeq" id="WP_114841843.1">
    <property type="nucleotide sequence ID" value="NZ_CP031219.1"/>
</dbReference>
<reference evidence="3 4" key="1">
    <citation type="submission" date="2017-09" db="EMBL/GenBank/DDBJ databases">
        <title>Genomics of the genus Arcobacter.</title>
        <authorList>
            <person name="Perez-Cataluna A."/>
            <person name="Figueras M.J."/>
            <person name="Salas-Masso N."/>
        </authorList>
    </citation>
    <scope>NUCLEOTIDE SEQUENCE [LARGE SCALE GENOMIC DNA]</scope>
    <source>
        <strain evidence="3 4">CECT 7386</strain>
    </source>
</reference>
<dbReference type="AlphaFoldDB" id="A0AAX2AHS1"/>
<dbReference type="GO" id="GO:0000160">
    <property type="term" value="P:phosphorelay signal transduction system"/>
    <property type="evidence" value="ECO:0007669"/>
    <property type="project" value="InterPro"/>
</dbReference>
<dbReference type="PROSITE" id="PS50110">
    <property type="entry name" value="RESPONSE_REGULATORY"/>
    <property type="match status" value="1"/>
</dbReference>
<dbReference type="PANTHER" id="PTHR43228:SF1">
    <property type="entry name" value="TWO-COMPONENT RESPONSE REGULATOR ARR22"/>
    <property type="match status" value="1"/>
</dbReference>
<evidence type="ECO:0000313" key="3">
    <source>
        <dbReference type="EMBL" id="RXK15001.1"/>
    </source>
</evidence>
<dbReference type="PANTHER" id="PTHR43228">
    <property type="entry name" value="TWO-COMPONENT RESPONSE REGULATOR"/>
    <property type="match status" value="1"/>
</dbReference>
<dbReference type="SMART" id="SM00448">
    <property type="entry name" value="REC"/>
    <property type="match status" value="1"/>
</dbReference>
<gene>
    <name evidence="3" type="ORF">CP985_10690</name>
</gene>
<dbReference type="EMBL" id="NXID01000044">
    <property type="protein sequence ID" value="RXK15001.1"/>
    <property type="molecule type" value="Genomic_DNA"/>
</dbReference>
<dbReference type="Pfam" id="PF00072">
    <property type="entry name" value="Response_reg"/>
    <property type="match status" value="1"/>
</dbReference>
<sequence length="190" mass="22265">MENNTNNSFKDKLKELTILYVEDDSVIRENLISCFKHIFKKTIVAIDGQDGLAKFKTNHKKIDVVITDINMPYLNGIDMIKQIKNINPKIACIITTAYSDKQYLLDSVDFGVNHYILKPFKLDILLKEVEKSYMSKFYIQELTKKNRQIEQLSKLFGSSKEQMKELKNEDKEYNAKLTLFSEIIQLLDRR</sequence>
<feature type="modified residue" description="4-aspartylphosphate" evidence="1">
    <location>
        <position position="68"/>
    </location>
</feature>
<dbReference type="SUPFAM" id="SSF52172">
    <property type="entry name" value="CheY-like"/>
    <property type="match status" value="1"/>
</dbReference>
<evidence type="ECO:0000256" key="1">
    <source>
        <dbReference type="PROSITE-ProRule" id="PRU00169"/>
    </source>
</evidence>
<keyword evidence="4" id="KW-1185">Reference proteome</keyword>
<dbReference type="Gene3D" id="3.40.50.2300">
    <property type="match status" value="1"/>
</dbReference>
<dbReference type="KEGG" id="amyt:AMYT_1406"/>
<evidence type="ECO:0000259" key="2">
    <source>
        <dbReference type="PROSITE" id="PS50110"/>
    </source>
</evidence>
<keyword evidence="1" id="KW-0597">Phosphoprotein</keyword>